<name>A0A6J5L460_9CAUD</name>
<proteinExistence type="predicted"/>
<reference evidence="2" key="1">
    <citation type="submission" date="2020-04" db="EMBL/GenBank/DDBJ databases">
        <authorList>
            <person name="Chiriac C."/>
            <person name="Salcher M."/>
            <person name="Ghai R."/>
            <person name="Kavagutti S V."/>
        </authorList>
    </citation>
    <scope>NUCLEOTIDE SEQUENCE</scope>
</reference>
<evidence type="ECO:0000313" key="2">
    <source>
        <dbReference type="EMBL" id="CAB4129508.1"/>
    </source>
</evidence>
<gene>
    <name evidence="2" type="ORF">UFOVP115_33</name>
</gene>
<dbReference type="EMBL" id="LR796236">
    <property type="protein sequence ID" value="CAB4129508.1"/>
    <property type="molecule type" value="Genomic_DNA"/>
</dbReference>
<feature type="coiled-coil region" evidence="1">
    <location>
        <begin position="135"/>
        <end position="162"/>
    </location>
</feature>
<organism evidence="2">
    <name type="scientific">uncultured Caudovirales phage</name>
    <dbReference type="NCBI Taxonomy" id="2100421"/>
    <lineage>
        <taxon>Viruses</taxon>
        <taxon>Duplodnaviria</taxon>
        <taxon>Heunggongvirae</taxon>
        <taxon>Uroviricota</taxon>
        <taxon>Caudoviricetes</taxon>
        <taxon>Peduoviridae</taxon>
        <taxon>Maltschvirus</taxon>
        <taxon>Maltschvirus maltsch</taxon>
    </lineage>
</organism>
<evidence type="ECO:0000256" key="1">
    <source>
        <dbReference type="SAM" id="Coils"/>
    </source>
</evidence>
<sequence length="288" mass="33144">MSDLARQVRTWVNFFALNPDVRINYLSIMEHGGVSRRKSLDIIREMRDQSLVIGRRSRYIGTNLELTNKGLELTASVSSVSTVTAVQLVSSIYNSYTASTVNKATNKFLDEVEGEEIEVGYEFFKSSSSSDDELVREREKHMAQKKAEYVEAREKKAQQRKDLHRSKLASASWSCKDVAYEFADRMADIWTIAPFSVTQSRFVQALAVFRKQHDTNGEIELKIIELFFATLKQDKYTDGNHLWRAFLYKAPSLVQVARESIVSVEERETNVIRDQELAERKLSMFDED</sequence>
<keyword evidence="1" id="KW-0175">Coiled coil</keyword>
<protein>
    <submittedName>
        <fullName evidence="2">Uncharacterized protein</fullName>
    </submittedName>
</protein>
<accession>A0A6J5L460</accession>